<organism evidence="4 5">
    <name type="scientific">Anaerobacillus isosaccharinicus</name>
    <dbReference type="NCBI Taxonomy" id="1532552"/>
    <lineage>
        <taxon>Bacteria</taxon>
        <taxon>Bacillati</taxon>
        <taxon>Bacillota</taxon>
        <taxon>Bacilli</taxon>
        <taxon>Bacillales</taxon>
        <taxon>Bacillaceae</taxon>
        <taxon>Anaerobacillus</taxon>
    </lineage>
</organism>
<dbReference type="EMBL" id="CP063356">
    <property type="protein sequence ID" value="QOY34471.1"/>
    <property type="molecule type" value="Genomic_DNA"/>
</dbReference>
<reference evidence="4 5" key="2">
    <citation type="journal article" date="2019" name="Int. J. Syst. Evol. Microbiol.">
        <title>Anaerobacillus isosaccharinicus sp. nov., an alkaliphilic bacterium which degrades isosaccharinic acid.</title>
        <authorList>
            <person name="Bassil N.M."/>
            <person name="Lloyd J.R."/>
        </authorList>
    </citation>
    <scope>NUCLEOTIDE SEQUENCE [LARGE SCALE GENOMIC DNA]</scope>
    <source>
        <strain evidence="4 5">NB2006</strain>
    </source>
</reference>
<dbReference type="RefSeq" id="WP_182081059.1">
    <property type="nucleotide sequence ID" value="NZ_CP063356.2"/>
</dbReference>
<feature type="domain" description="Magnesium transporter MgtE intracellular" evidence="3">
    <location>
        <begin position="113"/>
        <end position="194"/>
    </location>
</feature>
<evidence type="ECO:0000313" key="5">
    <source>
        <dbReference type="Proteomes" id="UP000180175"/>
    </source>
</evidence>
<dbReference type="Proteomes" id="UP000180175">
    <property type="component" value="Chromosome"/>
</dbReference>
<dbReference type="KEGG" id="aia:AWH56_017315"/>
<dbReference type="InterPro" id="IPR006668">
    <property type="entry name" value="Mg_transptr_MgtE_intracell_dom"/>
</dbReference>
<evidence type="ECO:0000256" key="1">
    <source>
        <dbReference type="SAM" id="Coils"/>
    </source>
</evidence>
<protein>
    <submittedName>
        <fullName evidence="4">MotE family protein</fullName>
    </submittedName>
</protein>
<dbReference type="AlphaFoldDB" id="A0A7S7L4V5"/>
<feature type="transmembrane region" description="Helical" evidence="2">
    <location>
        <begin position="20"/>
        <end position="42"/>
    </location>
</feature>
<name>A0A7S7L4V5_9BACI</name>
<keyword evidence="2" id="KW-0472">Membrane</keyword>
<sequence length="196" mass="22124">MKLGERMKSEEQQYSKIQWFFMVIFIPILFAMILFAVILNFMGISVIDQAKQVASNVPILSDYVKTDEQLLEEEELANIEDLTAVVTAREREIDQLKNSIESKEIEIQSLLEEIKMLMAELEQKQEAQLSVTEDYDGIAKVYVAMSAKNAASILSEMPEEEAAIQLSFIKTDARASILAKMPPEKAAQLISLLSDN</sequence>
<evidence type="ECO:0000256" key="2">
    <source>
        <dbReference type="SAM" id="Phobius"/>
    </source>
</evidence>
<accession>A0A7S7L4V5</accession>
<gene>
    <name evidence="4" type="ORF">AWH56_017315</name>
</gene>
<dbReference type="Pfam" id="PF03448">
    <property type="entry name" value="MgtE_N"/>
    <property type="match status" value="1"/>
</dbReference>
<evidence type="ECO:0000313" key="4">
    <source>
        <dbReference type="EMBL" id="QOY34471.1"/>
    </source>
</evidence>
<dbReference type="SUPFAM" id="SSF158791">
    <property type="entry name" value="MgtE N-terminal domain-like"/>
    <property type="match status" value="1"/>
</dbReference>
<proteinExistence type="predicted"/>
<feature type="coiled-coil region" evidence="1">
    <location>
        <begin position="79"/>
        <end position="127"/>
    </location>
</feature>
<keyword evidence="2" id="KW-0812">Transmembrane</keyword>
<keyword evidence="5" id="KW-1185">Reference proteome</keyword>
<keyword evidence="2" id="KW-1133">Transmembrane helix</keyword>
<keyword evidence="1" id="KW-0175">Coiled coil</keyword>
<evidence type="ECO:0000259" key="3">
    <source>
        <dbReference type="Pfam" id="PF03448"/>
    </source>
</evidence>
<reference evidence="4 5" key="1">
    <citation type="journal article" date="2017" name="Genome Announc.">
        <title>Draft Genome Sequences of Four Alkaliphilic Bacteria Belonging to the Anaerobacillus Genus.</title>
        <authorList>
            <person name="Bassil N.M."/>
            <person name="Lloyd J.R."/>
        </authorList>
    </citation>
    <scope>NUCLEOTIDE SEQUENCE [LARGE SCALE GENOMIC DNA]</scope>
    <source>
        <strain evidence="4 5">NB2006</strain>
    </source>
</reference>